<comment type="caution">
    <text evidence="4">The sequence shown here is derived from an EMBL/GenBank/DDBJ whole genome shotgun (WGS) entry which is preliminary data.</text>
</comment>
<protein>
    <submittedName>
        <fullName evidence="4">AEC family transporter</fullName>
    </submittedName>
</protein>
<dbReference type="PANTHER" id="PTHR36838">
    <property type="entry name" value="AUXIN EFFLUX CARRIER FAMILY PROTEIN"/>
    <property type="match status" value="1"/>
</dbReference>
<feature type="transmembrane region" description="Helical" evidence="3">
    <location>
        <begin position="250"/>
        <end position="270"/>
    </location>
</feature>
<dbReference type="AlphaFoldDB" id="A0A839IT53"/>
<evidence type="ECO:0000313" key="5">
    <source>
        <dbReference type="Proteomes" id="UP000565262"/>
    </source>
</evidence>
<keyword evidence="3" id="KW-1133">Transmembrane helix</keyword>
<feature type="transmembrane region" description="Helical" evidence="3">
    <location>
        <begin position="277"/>
        <end position="304"/>
    </location>
</feature>
<keyword evidence="2" id="KW-0813">Transport</keyword>
<organism evidence="4 5">
    <name type="scientific">Oceanospirillum sediminis</name>
    <dbReference type="NCBI Taxonomy" id="2760088"/>
    <lineage>
        <taxon>Bacteria</taxon>
        <taxon>Pseudomonadati</taxon>
        <taxon>Pseudomonadota</taxon>
        <taxon>Gammaproteobacteria</taxon>
        <taxon>Oceanospirillales</taxon>
        <taxon>Oceanospirillaceae</taxon>
        <taxon>Oceanospirillum</taxon>
    </lineage>
</organism>
<feature type="transmembrane region" description="Helical" evidence="3">
    <location>
        <begin position="31"/>
        <end position="49"/>
    </location>
</feature>
<feature type="transmembrane region" description="Helical" evidence="3">
    <location>
        <begin position="61"/>
        <end position="82"/>
    </location>
</feature>
<keyword evidence="5" id="KW-1185">Reference proteome</keyword>
<feature type="transmembrane region" description="Helical" evidence="3">
    <location>
        <begin position="126"/>
        <end position="147"/>
    </location>
</feature>
<feature type="transmembrane region" description="Helical" evidence="3">
    <location>
        <begin position="222"/>
        <end position="244"/>
    </location>
</feature>
<sequence>MTLLLLVLPVFLVILLGAVLRWRFIKDAGFWNHLSQLTYWVLFPAFLFYKTSQVQIGHPGIIDFSIALLAGFLAAVALAWIWGRVSGIASAALTSVIQGAGRHNTFIPLAVSAQLFGASGAATGTVATAVLVPFSNVVMVFMMSVLLGQNKKSLSAILLDTARNPVIMSMSAGFLVNVLGMSGDPVLYELTGQLGQAALPIVLLCIGAGLQFSGMSRQLMPVLMACTGKMLIFPLVTWSVAYLAGLPEEFIVIAVLFAIAPTSTAGYPLAKQMGGDAPLIASIISVQTLLAVLAVPVAVVLLGYQL</sequence>
<comment type="subcellular location">
    <subcellularLocation>
        <location evidence="1">Endomembrane system</location>
        <topology evidence="1">Multi-pass membrane protein</topology>
    </subcellularLocation>
</comment>
<feature type="transmembrane region" description="Helical" evidence="3">
    <location>
        <begin position="167"/>
        <end position="188"/>
    </location>
</feature>
<evidence type="ECO:0000256" key="2">
    <source>
        <dbReference type="ARBA" id="ARBA00022448"/>
    </source>
</evidence>
<name>A0A839IT53_9GAMM</name>
<feature type="transmembrane region" description="Helical" evidence="3">
    <location>
        <begin position="194"/>
        <end position="210"/>
    </location>
</feature>
<evidence type="ECO:0000313" key="4">
    <source>
        <dbReference type="EMBL" id="MBB1487659.1"/>
    </source>
</evidence>
<evidence type="ECO:0000256" key="1">
    <source>
        <dbReference type="ARBA" id="ARBA00004127"/>
    </source>
</evidence>
<dbReference type="InterPro" id="IPR038770">
    <property type="entry name" value="Na+/solute_symporter_sf"/>
</dbReference>
<dbReference type="GO" id="GO:0012505">
    <property type="term" value="C:endomembrane system"/>
    <property type="evidence" value="ECO:0007669"/>
    <property type="project" value="UniProtKB-SubCell"/>
</dbReference>
<dbReference type="Gene3D" id="1.20.1530.20">
    <property type="match status" value="1"/>
</dbReference>
<evidence type="ECO:0000256" key="3">
    <source>
        <dbReference type="SAM" id="Phobius"/>
    </source>
</evidence>
<keyword evidence="3" id="KW-0472">Membrane</keyword>
<keyword evidence="3" id="KW-0812">Transmembrane</keyword>
<gene>
    <name evidence="4" type="ORF">H4O21_13700</name>
</gene>
<dbReference type="RefSeq" id="WP_182809436.1">
    <property type="nucleotide sequence ID" value="NZ_JACJFM010000017.1"/>
</dbReference>
<dbReference type="PANTHER" id="PTHR36838:SF4">
    <property type="entry name" value="AUXIN EFFLUX CARRIER FAMILY PROTEIN"/>
    <property type="match status" value="1"/>
</dbReference>
<reference evidence="4 5" key="1">
    <citation type="submission" date="2020-08" db="EMBL/GenBank/DDBJ databases">
        <title>Oceanospirillum sp. nov. isolated from marine sediment.</title>
        <authorList>
            <person name="Ji X."/>
        </authorList>
    </citation>
    <scope>NUCLEOTIDE SEQUENCE [LARGE SCALE GENOMIC DNA]</scope>
    <source>
        <strain evidence="4 5">D5</strain>
    </source>
</reference>
<dbReference type="EMBL" id="JACJFM010000017">
    <property type="protein sequence ID" value="MBB1487659.1"/>
    <property type="molecule type" value="Genomic_DNA"/>
</dbReference>
<proteinExistence type="predicted"/>
<dbReference type="Proteomes" id="UP000565262">
    <property type="component" value="Unassembled WGS sequence"/>
</dbReference>
<accession>A0A839IT53</accession>